<sequence>MQKVQGIGGVFLKARDPQQLALWYQQHLGVPLYPDSPYGSFHAKEQDETVWSTFAEDSNYFGRAEQQMMVNYRVADLDAMLAQLEAAGVRVDEQRESGDYGKFGWAYDPEGNKFELWQPN</sequence>
<dbReference type="EMBL" id="SACS01000028">
    <property type="protein sequence ID" value="RVU33048.1"/>
    <property type="molecule type" value="Genomic_DNA"/>
</dbReference>
<protein>
    <submittedName>
        <fullName evidence="2">VOC family protein</fullName>
    </submittedName>
</protein>
<evidence type="ECO:0000313" key="3">
    <source>
        <dbReference type="Proteomes" id="UP000283077"/>
    </source>
</evidence>
<name>A0A437QEQ0_9GAMM</name>
<dbReference type="Pfam" id="PF18029">
    <property type="entry name" value="Glyoxalase_6"/>
    <property type="match status" value="1"/>
</dbReference>
<dbReference type="PANTHER" id="PTHR33993:SF5">
    <property type="entry name" value="GLYOXALASE"/>
    <property type="match status" value="1"/>
</dbReference>
<keyword evidence="3" id="KW-1185">Reference proteome</keyword>
<dbReference type="InterPro" id="IPR041581">
    <property type="entry name" value="Glyoxalase_6"/>
</dbReference>
<dbReference type="Proteomes" id="UP000283077">
    <property type="component" value="Unassembled WGS sequence"/>
</dbReference>
<organism evidence="2 3">
    <name type="scientific">Rheinheimera riviphila</name>
    <dbReference type="NCBI Taxonomy" id="1834037"/>
    <lineage>
        <taxon>Bacteria</taxon>
        <taxon>Pseudomonadati</taxon>
        <taxon>Pseudomonadota</taxon>
        <taxon>Gammaproteobacteria</taxon>
        <taxon>Chromatiales</taxon>
        <taxon>Chromatiaceae</taxon>
        <taxon>Rheinheimera</taxon>
    </lineage>
</organism>
<dbReference type="RefSeq" id="WP_127700794.1">
    <property type="nucleotide sequence ID" value="NZ_SACS01000028.1"/>
</dbReference>
<proteinExistence type="predicted"/>
<dbReference type="InterPro" id="IPR037523">
    <property type="entry name" value="VOC_core"/>
</dbReference>
<accession>A0A437QEQ0</accession>
<dbReference type="CDD" id="cd06587">
    <property type="entry name" value="VOC"/>
    <property type="match status" value="1"/>
</dbReference>
<dbReference type="PROSITE" id="PS51819">
    <property type="entry name" value="VOC"/>
    <property type="match status" value="1"/>
</dbReference>
<evidence type="ECO:0000313" key="2">
    <source>
        <dbReference type="EMBL" id="RVU33048.1"/>
    </source>
</evidence>
<gene>
    <name evidence="2" type="ORF">EOE67_18400</name>
</gene>
<dbReference type="InterPro" id="IPR052164">
    <property type="entry name" value="Anthracycline_SecMetBiosynth"/>
</dbReference>
<dbReference type="InterPro" id="IPR029068">
    <property type="entry name" value="Glyas_Bleomycin-R_OHBP_Dase"/>
</dbReference>
<dbReference type="Gene3D" id="3.10.180.10">
    <property type="entry name" value="2,3-Dihydroxybiphenyl 1,2-Dioxygenase, domain 1"/>
    <property type="match status" value="1"/>
</dbReference>
<dbReference type="PANTHER" id="PTHR33993">
    <property type="entry name" value="GLYOXALASE-RELATED"/>
    <property type="match status" value="1"/>
</dbReference>
<reference evidence="2 3" key="1">
    <citation type="submission" date="2019-01" db="EMBL/GenBank/DDBJ databases">
        <authorList>
            <person name="Chen W.-M."/>
        </authorList>
    </citation>
    <scope>NUCLEOTIDE SEQUENCE [LARGE SCALE GENOMIC DNA]</scope>
    <source>
        <strain evidence="2 3">KYPC3</strain>
    </source>
</reference>
<dbReference type="OrthoDB" id="9799428at2"/>
<evidence type="ECO:0000259" key="1">
    <source>
        <dbReference type="PROSITE" id="PS51819"/>
    </source>
</evidence>
<dbReference type="SUPFAM" id="SSF54593">
    <property type="entry name" value="Glyoxalase/Bleomycin resistance protein/Dihydroxybiphenyl dioxygenase"/>
    <property type="match status" value="1"/>
</dbReference>
<comment type="caution">
    <text evidence="2">The sequence shown here is derived from an EMBL/GenBank/DDBJ whole genome shotgun (WGS) entry which is preliminary data.</text>
</comment>
<feature type="domain" description="VOC" evidence="1">
    <location>
        <begin position="6"/>
        <end position="119"/>
    </location>
</feature>
<dbReference type="AlphaFoldDB" id="A0A437QEQ0"/>